<evidence type="ECO:0000313" key="2">
    <source>
        <dbReference type="Proteomes" id="UP001302321"/>
    </source>
</evidence>
<evidence type="ECO:0000313" key="1">
    <source>
        <dbReference type="EMBL" id="KAK4175816.1"/>
    </source>
</evidence>
<reference evidence="1" key="2">
    <citation type="submission" date="2023-05" db="EMBL/GenBank/DDBJ databases">
        <authorList>
            <consortium name="Lawrence Berkeley National Laboratory"/>
            <person name="Steindorff A."/>
            <person name="Hensen N."/>
            <person name="Bonometti L."/>
            <person name="Westerberg I."/>
            <person name="Brannstrom I.O."/>
            <person name="Guillou S."/>
            <person name="Cros-Aarteil S."/>
            <person name="Calhoun S."/>
            <person name="Haridas S."/>
            <person name="Kuo A."/>
            <person name="Mondo S."/>
            <person name="Pangilinan J."/>
            <person name="Riley R."/>
            <person name="Labutti K."/>
            <person name="Andreopoulos B."/>
            <person name="Lipzen A."/>
            <person name="Chen C."/>
            <person name="Yanf M."/>
            <person name="Daum C."/>
            <person name="Ng V."/>
            <person name="Clum A."/>
            <person name="Ohm R."/>
            <person name="Martin F."/>
            <person name="Silar P."/>
            <person name="Natvig D."/>
            <person name="Lalanne C."/>
            <person name="Gautier V."/>
            <person name="Ament-Velasquez S.L."/>
            <person name="Kruys A."/>
            <person name="Hutchinson M.I."/>
            <person name="Powell A.J."/>
            <person name="Barry K."/>
            <person name="Miller A.N."/>
            <person name="Grigoriev I.V."/>
            <person name="Debuchy R."/>
            <person name="Gladieux P."/>
            <person name="Thoren M.H."/>
            <person name="Johannesson H."/>
        </authorList>
    </citation>
    <scope>NUCLEOTIDE SEQUENCE</scope>
    <source>
        <strain evidence="1">CBS 892.96</strain>
    </source>
</reference>
<dbReference type="AlphaFoldDB" id="A0AAN6W7J1"/>
<protein>
    <submittedName>
        <fullName evidence="1">Uncharacterized protein</fullName>
    </submittedName>
</protein>
<reference evidence="1" key="1">
    <citation type="journal article" date="2023" name="Mol. Phylogenet. Evol.">
        <title>Genome-scale phylogeny and comparative genomics of the fungal order Sordariales.</title>
        <authorList>
            <person name="Hensen N."/>
            <person name="Bonometti L."/>
            <person name="Westerberg I."/>
            <person name="Brannstrom I.O."/>
            <person name="Guillou S."/>
            <person name="Cros-Aarteil S."/>
            <person name="Calhoun S."/>
            <person name="Haridas S."/>
            <person name="Kuo A."/>
            <person name="Mondo S."/>
            <person name="Pangilinan J."/>
            <person name="Riley R."/>
            <person name="LaButti K."/>
            <person name="Andreopoulos B."/>
            <person name="Lipzen A."/>
            <person name="Chen C."/>
            <person name="Yan M."/>
            <person name="Daum C."/>
            <person name="Ng V."/>
            <person name="Clum A."/>
            <person name="Steindorff A."/>
            <person name="Ohm R.A."/>
            <person name="Martin F."/>
            <person name="Silar P."/>
            <person name="Natvig D.O."/>
            <person name="Lalanne C."/>
            <person name="Gautier V."/>
            <person name="Ament-Velasquez S.L."/>
            <person name="Kruys A."/>
            <person name="Hutchinson M.I."/>
            <person name="Powell A.J."/>
            <person name="Barry K."/>
            <person name="Miller A.N."/>
            <person name="Grigoriev I.V."/>
            <person name="Debuchy R."/>
            <person name="Gladieux P."/>
            <person name="Hiltunen Thoren M."/>
            <person name="Johannesson H."/>
        </authorList>
    </citation>
    <scope>NUCLEOTIDE SEQUENCE</scope>
    <source>
        <strain evidence="1">CBS 892.96</strain>
    </source>
</reference>
<dbReference type="Proteomes" id="UP001302321">
    <property type="component" value="Unassembled WGS sequence"/>
</dbReference>
<comment type="caution">
    <text evidence="1">The sequence shown here is derived from an EMBL/GenBank/DDBJ whole genome shotgun (WGS) entry which is preliminary data.</text>
</comment>
<sequence>MVSHQDNSDNFCHCANPSHNHVPPHNLPKAYRASDWEKDKIRVEQFLAHCDLDSQMILMVQARNTPRPDKVDWVIPTDPFPLRPPGVFNYLGKILAIIAPGVQQTSGAEALQTTLMILAVAHDAPVIDVYYEICRPVDTEEGRDKLRASGLAWARPLITDNGRCWRSITEEREHLEVCAAFPVRITGTPEGVHALSYHILTKVRQHNAMIVKLSIELSRDFTRD</sequence>
<gene>
    <name evidence="1" type="ORF">QBC36DRAFT_311680</name>
</gene>
<organism evidence="1 2">
    <name type="scientific">Triangularia setosa</name>
    <dbReference type="NCBI Taxonomy" id="2587417"/>
    <lineage>
        <taxon>Eukaryota</taxon>
        <taxon>Fungi</taxon>
        <taxon>Dikarya</taxon>
        <taxon>Ascomycota</taxon>
        <taxon>Pezizomycotina</taxon>
        <taxon>Sordariomycetes</taxon>
        <taxon>Sordariomycetidae</taxon>
        <taxon>Sordariales</taxon>
        <taxon>Podosporaceae</taxon>
        <taxon>Triangularia</taxon>
    </lineage>
</organism>
<keyword evidence="2" id="KW-1185">Reference proteome</keyword>
<accession>A0AAN6W7J1</accession>
<proteinExistence type="predicted"/>
<name>A0AAN6W7J1_9PEZI</name>
<dbReference type="EMBL" id="MU866219">
    <property type="protein sequence ID" value="KAK4175816.1"/>
    <property type="molecule type" value="Genomic_DNA"/>
</dbReference>